<dbReference type="GO" id="GO:0016887">
    <property type="term" value="F:ATP hydrolysis activity"/>
    <property type="evidence" value="ECO:0007669"/>
    <property type="project" value="InterPro"/>
</dbReference>
<dbReference type="SUPFAM" id="SSF49879">
    <property type="entry name" value="SMAD/FHA domain"/>
    <property type="match status" value="1"/>
</dbReference>
<dbReference type="InterPro" id="IPR001482">
    <property type="entry name" value="T2SS/T4SS_dom"/>
</dbReference>
<dbReference type="PANTHER" id="PTHR30486">
    <property type="entry name" value="TWITCHING MOTILITY PROTEIN PILT"/>
    <property type="match status" value="1"/>
</dbReference>
<dbReference type="InterPro" id="IPR000253">
    <property type="entry name" value="FHA_dom"/>
</dbReference>
<dbReference type="EMBL" id="JACJUU010000003">
    <property type="protein sequence ID" value="MBC2769284.1"/>
    <property type="molecule type" value="Genomic_DNA"/>
</dbReference>
<comment type="caution">
    <text evidence="3">The sequence shown here is derived from an EMBL/GenBank/DDBJ whole genome shotgun (WGS) entry which is preliminary data.</text>
</comment>
<protein>
    <submittedName>
        <fullName evidence="3">Flp pilus assembly complex ATPase component TadA</fullName>
    </submittedName>
</protein>
<dbReference type="PANTHER" id="PTHR30486:SF15">
    <property type="entry name" value="TYPE II_IV SECRETION SYSTEM ATPASE"/>
    <property type="match status" value="1"/>
</dbReference>
<organism evidence="3 4">
    <name type="scientific">Pusillimonas minor</name>
    <dbReference type="NCBI Taxonomy" id="2697024"/>
    <lineage>
        <taxon>Bacteria</taxon>
        <taxon>Pseudomonadati</taxon>
        <taxon>Pseudomonadota</taxon>
        <taxon>Betaproteobacteria</taxon>
        <taxon>Burkholderiales</taxon>
        <taxon>Alcaligenaceae</taxon>
        <taxon>Pusillimonas</taxon>
    </lineage>
</organism>
<dbReference type="InterPro" id="IPR050921">
    <property type="entry name" value="T4SS_GSP_E_ATPase"/>
</dbReference>
<proteinExistence type="inferred from homology"/>
<dbReference type="Gene3D" id="3.30.450.380">
    <property type="match status" value="1"/>
</dbReference>
<comment type="similarity">
    <text evidence="1">Belongs to the GSP E family.</text>
</comment>
<dbReference type="PROSITE" id="PS50006">
    <property type="entry name" value="FHA_DOMAIN"/>
    <property type="match status" value="1"/>
</dbReference>
<dbReference type="Pfam" id="PF00498">
    <property type="entry name" value="FHA"/>
    <property type="match status" value="1"/>
</dbReference>
<sequence length="591" mass="63548">MLTLSLHYEDGQTAVEQFALPLAIGRDADCGLRIKAWRVAKKHARIEMRAGKLFLEDLGSLAGTALNGRRVIQHTALVAGDELVVGPCLIRVQGEMFDDTPASSPPEEGADVTVDGATASATGTTASIDSANTGAPAMDDDTLFSAAQQAKALSLRVGFHQALIKEFDLRRRDIAALSDEDLRAEARRVVHRLVHEDNRLPEWMDTAALITEVVNEAVGLGPLEPLLADATITEIMVNRYDEIYTESAGQLRRHPAMFSSEQAVLEVIDRIVAPLGRRVDESVPMVDARLKDGSRVNAVIPPVALRGASLTIRKFPARRPTMSDLLDVGALDPHMAAFLALCVEHRKNILVSGGTGSGKTTLLNVLSNCIPKGERVVTIEDAAELQLTHPHRVTLEARPANLEGRGRIDIRDLVRNALRMRPDRIVVGECRGAEAFDMLAAMNTGHEGSLTTLHANSPRDALARLETMILMAGMDLPLTAVREHIAASIDLIVQQARLASGQRLITAIVEIGGTESGRILSQTLFQFEPEDPACFRGCGVLPESLSLSLLGQAGLGPDTFGQHTPWRPSSAAFAVDRAACANNGTTPVGLI</sequence>
<dbReference type="RefSeq" id="WP_185779056.1">
    <property type="nucleotide sequence ID" value="NZ_JACJUU010000003.1"/>
</dbReference>
<keyword evidence="4" id="KW-1185">Reference proteome</keyword>
<dbReference type="Proteomes" id="UP000545386">
    <property type="component" value="Unassembled WGS sequence"/>
</dbReference>
<evidence type="ECO:0000313" key="4">
    <source>
        <dbReference type="Proteomes" id="UP000545386"/>
    </source>
</evidence>
<evidence type="ECO:0000313" key="3">
    <source>
        <dbReference type="EMBL" id="MBC2769284.1"/>
    </source>
</evidence>
<evidence type="ECO:0000259" key="2">
    <source>
        <dbReference type="PROSITE" id="PS50006"/>
    </source>
</evidence>
<dbReference type="CDD" id="cd00060">
    <property type="entry name" value="FHA"/>
    <property type="match status" value="1"/>
</dbReference>
<dbReference type="SMART" id="SM00240">
    <property type="entry name" value="FHA"/>
    <property type="match status" value="1"/>
</dbReference>
<dbReference type="Gene3D" id="3.40.50.300">
    <property type="entry name" value="P-loop containing nucleotide triphosphate hydrolases"/>
    <property type="match status" value="1"/>
</dbReference>
<dbReference type="Pfam" id="PF00437">
    <property type="entry name" value="T2SSE"/>
    <property type="match status" value="1"/>
</dbReference>
<dbReference type="SUPFAM" id="SSF52540">
    <property type="entry name" value="P-loop containing nucleoside triphosphate hydrolases"/>
    <property type="match status" value="1"/>
</dbReference>
<dbReference type="Gene3D" id="2.60.200.20">
    <property type="match status" value="1"/>
</dbReference>
<dbReference type="AlphaFoldDB" id="A0A842HN07"/>
<reference evidence="3 4" key="1">
    <citation type="submission" date="2020-08" db="EMBL/GenBank/DDBJ databases">
        <title>Paraeoetvoesia sp. YC-7-48 draft genome sequence.</title>
        <authorList>
            <person name="Yao L."/>
        </authorList>
    </citation>
    <scope>NUCLEOTIDE SEQUENCE [LARGE SCALE GENOMIC DNA]</scope>
    <source>
        <strain evidence="4">YC-7-48</strain>
    </source>
</reference>
<dbReference type="InterPro" id="IPR027417">
    <property type="entry name" value="P-loop_NTPase"/>
</dbReference>
<dbReference type="CDD" id="cd01130">
    <property type="entry name" value="VirB11-like_ATPase"/>
    <property type="match status" value="1"/>
</dbReference>
<accession>A0A842HN07</accession>
<name>A0A842HN07_9BURK</name>
<feature type="domain" description="FHA" evidence="2">
    <location>
        <begin position="22"/>
        <end position="71"/>
    </location>
</feature>
<dbReference type="InterPro" id="IPR008984">
    <property type="entry name" value="SMAD_FHA_dom_sf"/>
</dbReference>
<evidence type="ECO:0000256" key="1">
    <source>
        <dbReference type="ARBA" id="ARBA00006611"/>
    </source>
</evidence>
<gene>
    <name evidence="3" type="primary">tadA</name>
    <name evidence="3" type="ORF">GTU67_05060</name>
</gene>